<accession>A0A510JMZ5</accession>
<evidence type="ECO:0000313" key="7">
    <source>
        <dbReference type="EMBL" id="BBM40700.1"/>
    </source>
</evidence>
<sequence length="114" mass="12880">MIKIETQRQNGRITYFEIKGHADFSGYGEDVICAAVSSVGQMTINGLIETLKLEKKLKYVEKDGLISCDLKDSELTDEELEKADILIESMYSYLKAVARSYSDFVKLGDKIEDK</sequence>
<comment type="similarity">
    <text evidence="5">Belongs to the Prp family.</text>
</comment>
<dbReference type="InterPro" id="IPR036764">
    <property type="entry name" value="Peptidase_Prp_sf"/>
</dbReference>
<dbReference type="OrthoDB" id="48998at2"/>
<evidence type="ECO:0000256" key="5">
    <source>
        <dbReference type="ARBA" id="ARBA00044503"/>
    </source>
</evidence>
<dbReference type="Pfam" id="PF04327">
    <property type="entry name" value="Peptidase_Prp"/>
    <property type="match status" value="1"/>
</dbReference>
<dbReference type="KEGG" id="lsz:JCM16776_0920"/>
<evidence type="ECO:0000256" key="2">
    <source>
        <dbReference type="ARBA" id="ARBA00022670"/>
    </source>
</evidence>
<keyword evidence="3" id="KW-0378">Hydrolase</keyword>
<dbReference type="CDD" id="cd16332">
    <property type="entry name" value="Prp-like"/>
    <property type="match status" value="1"/>
</dbReference>
<dbReference type="SUPFAM" id="SSF118010">
    <property type="entry name" value="TM1457-like"/>
    <property type="match status" value="1"/>
</dbReference>
<organism evidence="7 8">
    <name type="scientific">Leptotrichia shahii</name>
    <dbReference type="NCBI Taxonomy" id="157691"/>
    <lineage>
        <taxon>Bacteria</taxon>
        <taxon>Fusobacteriati</taxon>
        <taxon>Fusobacteriota</taxon>
        <taxon>Fusobacteriia</taxon>
        <taxon>Fusobacteriales</taxon>
        <taxon>Leptotrichiaceae</taxon>
        <taxon>Leptotrichia</taxon>
    </lineage>
</organism>
<keyword evidence="1" id="KW-0690">Ribosome biogenesis</keyword>
<dbReference type="GO" id="GO:0006508">
    <property type="term" value="P:proteolysis"/>
    <property type="evidence" value="ECO:0007669"/>
    <property type="project" value="UniProtKB-KW"/>
</dbReference>
<keyword evidence="4" id="KW-0788">Thiol protease</keyword>
<proteinExistence type="inferred from homology"/>
<dbReference type="Gene3D" id="3.30.70.1490">
    <property type="entry name" value="Cysteine protease Prp"/>
    <property type="match status" value="1"/>
</dbReference>
<evidence type="ECO:0000256" key="3">
    <source>
        <dbReference type="ARBA" id="ARBA00022801"/>
    </source>
</evidence>
<dbReference type="Proteomes" id="UP000322617">
    <property type="component" value="Chromosome"/>
</dbReference>
<keyword evidence="8" id="KW-1185">Reference proteome</keyword>
<dbReference type="InterPro" id="IPR007422">
    <property type="entry name" value="Peptidase_Prp"/>
</dbReference>
<evidence type="ECO:0000256" key="1">
    <source>
        <dbReference type="ARBA" id="ARBA00022517"/>
    </source>
</evidence>
<dbReference type="AlphaFoldDB" id="A0A510JMZ5"/>
<dbReference type="RefSeq" id="WP_018450106.1">
    <property type="nucleotide sequence ID" value="NZ_AP019827.1"/>
</dbReference>
<keyword evidence="2" id="KW-0645">Protease</keyword>
<dbReference type="GO" id="GO:0042254">
    <property type="term" value="P:ribosome biogenesis"/>
    <property type="evidence" value="ECO:0007669"/>
    <property type="project" value="UniProtKB-KW"/>
</dbReference>
<evidence type="ECO:0000256" key="4">
    <source>
        <dbReference type="ARBA" id="ARBA00022807"/>
    </source>
</evidence>
<name>A0A510JMZ5_9FUSO</name>
<evidence type="ECO:0000256" key="6">
    <source>
        <dbReference type="ARBA" id="ARBA00044538"/>
    </source>
</evidence>
<gene>
    <name evidence="7" type="ORF">JCM16776_0920</name>
</gene>
<dbReference type="EMBL" id="AP019827">
    <property type="protein sequence ID" value="BBM40700.1"/>
    <property type="molecule type" value="Genomic_DNA"/>
</dbReference>
<dbReference type="PANTHER" id="PTHR39178:SF1">
    <property type="entry name" value="RIBOSOMAL-PROCESSING CYSTEINE PROTEASE PRP"/>
    <property type="match status" value="1"/>
</dbReference>
<dbReference type="PANTHER" id="PTHR39178">
    <property type="entry name" value="HYPOTHETICAL RIBOSOME-ASSOCIATED PROTEIN"/>
    <property type="match status" value="1"/>
</dbReference>
<protein>
    <recommendedName>
        <fullName evidence="6">Ribosomal processing cysteine protease Prp</fullName>
    </recommendedName>
</protein>
<evidence type="ECO:0000313" key="8">
    <source>
        <dbReference type="Proteomes" id="UP000322617"/>
    </source>
</evidence>
<dbReference type="STRING" id="1122172.GCA_000373045_00483"/>
<reference evidence="7 8" key="1">
    <citation type="submission" date="2019-07" db="EMBL/GenBank/DDBJ databases">
        <title>Complete Genome Sequence of Leptotrichia shahii Strain JCM 16776.</title>
        <authorList>
            <person name="Watanabe S."/>
            <person name="Cui L."/>
        </authorList>
    </citation>
    <scope>NUCLEOTIDE SEQUENCE [LARGE SCALE GENOMIC DNA]</scope>
    <source>
        <strain evidence="7 8">JCM16776</strain>
    </source>
</reference>
<dbReference type="GO" id="GO:0008234">
    <property type="term" value="F:cysteine-type peptidase activity"/>
    <property type="evidence" value="ECO:0007669"/>
    <property type="project" value="UniProtKB-KW"/>
</dbReference>